<dbReference type="Proteomes" id="UP001225072">
    <property type="component" value="Unassembled WGS sequence"/>
</dbReference>
<proteinExistence type="predicted"/>
<name>A0ABU0TN00_9FLAO</name>
<evidence type="ECO:0000313" key="2">
    <source>
        <dbReference type="Proteomes" id="UP001225072"/>
    </source>
</evidence>
<sequence length="329" mass="39106">MKIKFSAFCLFTYLTFLISCGRHHREDVVEDYYKFLYENKIDTSTYRTLEELDKENKIQKITVGKIHDSFINTEAKTVILKLDRQNKDQFYQKLDYYGNILDSIEIKKDYELLQHYIIDHDYYITWIYDSDKSKKKVRDLNVSPEDTISQKKIIAKILKSHLSYTIKSDNNDNNINKPKDSAAVIYSYVYFVENGKIFKMNVGQEENNIYGLESYGYENEINDIFKKLENMDNISYVKFDNYYAKKRIFHPVNCALFSVNGCGPDITYYTGTAFLSSEDNSVRIRYPKNPIEGFFDSPYYYFDTYSDPQLRFFIITENVSDRPYYLVKK</sequence>
<accession>A0ABU0TN00</accession>
<reference evidence="1 2" key="1">
    <citation type="submission" date="2023-07" db="EMBL/GenBank/DDBJ databases">
        <title>Functional and genomic diversity of the sorghum phyllosphere microbiome.</title>
        <authorList>
            <person name="Shade A."/>
        </authorList>
    </citation>
    <scope>NUCLEOTIDE SEQUENCE [LARGE SCALE GENOMIC DNA]</scope>
    <source>
        <strain evidence="1 2">SORGH_AS_1064</strain>
    </source>
</reference>
<keyword evidence="2" id="KW-1185">Reference proteome</keyword>
<dbReference type="EMBL" id="JAUTAL010000001">
    <property type="protein sequence ID" value="MDQ1098430.1"/>
    <property type="molecule type" value="Genomic_DNA"/>
</dbReference>
<evidence type="ECO:0000313" key="1">
    <source>
        <dbReference type="EMBL" id="MDQ1098430.1"/>
    </source>
</evidence>
<dbReference type="PROSITE" id="PS51257">
    <property type="entry name" value="PROKAR_LIPOPROTEIN"/>
    <property type="match status" value="1"/>
</dbReference>
<comment type="caution">
    <text evidence="1">The sequence shown here is derived from an EMBL/GenBank/DDBJ whole genome shotgun (WGS) entry which is preliminary data.</text>
</comment>
<protein>
    <recommendedName>
        <fullName evidence="3">Lipoprotein</fullName>
    </recommendedName>
</protein>
<organism evidence="1 2">
    <name type="scientific">Chryseobacterium camelliae</name>
    <dbReference type="NCBI Taxonomy" id="1265445"/>
    <lineage>
        <taxon>Bacteria</taxon>
        <taxon>Pseudomonadati</taxon>
        <taxon>Bacteroidota</taxon>
        <taxon>Flavobacteriia</taxon>
        <taxon>Flavobacteriales</taxon>
        <taxon>Weeksellaceae</taxon>
        <taxon>Chryseobacterium group</taxon>
        <taxon>Chryseobacterium</taxon>
    </lineage>
</organism>
<gene>
    <name evidence="1" type="ORF">QE404_003577</name>
</gene>
<evidence type="ECO:0008006" key="3">
    <source>
        <dbReference type="Google" id="ProtNLM"/>
    </source>
</evidence>
<dbReference type="RefSeq" id="WP_307452683.1">
    <property type="nucleotide sequence ID" value="NZ_JAUTAL010000001.1"/>
</dbReference>